<keyword evidence="6" id="KW-0479">Metal-binding</keyword>
<evidence type="ECO:0000256" key="2">
    <source>
        <dbReference type="ARBA" id="ARBA00001966"/>
    </source>
</evidence>
<feature type="domain" description="NADH:flavin oxidoreductase/NADH oxidase N-terminal" evidence="10">
    <location>
        <begin position="8"/>
        <end position="323"/>
    </location>
</feature>
<dbReference type="Gene3D" id="3.40.50.720">
    <property type="entry name" value="NAD(P)-binding Rossmann-like Domain"/>
    <property type="match status" value="1"/>
</dbReference>
<comment type="caution">
    <text evidence="12">The sequence shown here is derived from an EMBL/GenBank/DDBJ whole genome shotgun (WGS) entry which is preliminary data.</text>
</comment>
<dbReference type="InterPro" id="IPR023753">
    <property type="entry name" value="FAD/NAD-binding_dom"/>
</dbReference>
<name>A0A846YK20_9NOCA</name>
<dbReference type="GO" id="GO:0008670">
    <property type="term" value="F:2,4-dienoyl-CoA reductase (NADPH) activity"/>
    <property type="evidence" value="ECO:0007669"/>
    <property type="project" value="TreeGrafter"/>
</dbReference>
<keyword evidence="5" id="KW-0288">FMN</keyword>
<evidence type="ECO:0000259" key="11">
    <source>
        <dbReference type="Pfam" id="PF07992"/>
    </source>
</evidence>
<gene>
    <name evidence="12" type="ORF">HGA15_17505</name>
</gene>
<dbReference type="RefSeq" id="WP_062978363.1">
    <property type="nucleotide sequence ID" value="NZ_JAAXOT010000008.1"/>
</dbReference>
<proteinExistence type="inferred from homology"/>
<dbReference type="GO" id="GO:0046872">
    <property type="term" value="F:metal ion binding"/>
    <property type="evidence" value="ECO:0007669"/>
    <property type="project" value="UniProtKB-KW"/>
</dbReference>
<dbReference type="InterPro" id="IPR036188">
    <property type="entry name" value="FAD/NAD-bd_sf"/>
</dbReference>
<dbReference type="GO" id="GO:0010181">
    <property type="term" value="F:FMN binding"/>
    <property type="evidence" value="ECO:0007669"/>
    <property type="project" value="InterPro"/>
</dbReference>
<evidence type="ECO:0000256" key="6">
    <source>
        <dbReference type="ARBA" id="ARBA00022723"/>
    </source>
</evidence>
<comment type="cofactor">
    <cofactor evidence="2">
        <name>[4Fe-4S] cluster</name>
        <dbReference type="ChEBI" id="CHEBI:49883"/>
    </cofactor>
</comment>
<keyword evidence="7" id="KW-0560">Oxidoreductase</keyword>
<dbReference type="Pfam" id="PF00724">
    <property type="entry name" value="Oxidored_FMN"/>
    <property type="match status" value="1"/>
</dbReference>
<evidence type="ECO:0000256" key="9">
    <source>
        <dbReference type="ARBA" id="ARBA00023014"/>
    </source>
</evidence>
<keyword evidence="8" id="KW-0408">Iron</keyword>
<dbReference type="AlphaFoldDB" id="A0A846YK20"/>
<dbReference type="PANTHER" id="PTHR42917:SF2">
    <property type="entry name" value="2,4-DIENOYL-COA REDUCTASE [(2E)-ENOYL-COA-PRODUCING]"/>
    <property type="match status" value="1"/>
</dbReference>
<protein>
    <submittedName>
        <fullName evidence="12">NAD(P)-binding protein</fullName>
    </submittedName>
</protein>
<dbReference type="PANTHER" id="PTHR42917">
    <property type="entry name" value="2,4-DIENOYL-COA REDUCTASE"/>
    <property type="match status" value="1"/>
</dbReference>
<keyword evidence="9" id="KW-0411">Iron-sulfur</keyword>
<dbReference type="SUPFAM" id="SSF51395">
    <property type="entry name" value="FMN-linked oxidoreductases"/>
    <property type="match status" value="1"/>
</dbReference>
<evidence type="ECO:0000313" key="13">
    <source>
        <dbReference type="Proteomes" id="UP000570678"/>
    </source>
</evidence>
<feature type="domain" description="FAD/NAD(P)-binding" evidence="11">
    <location>
        <begin position="378"/>
        <end position="591"/>
    </location>
</feature>
<evidence type="ECO:0000256" key="8">
    <source>
        <dbReference type="ARBA" id="ARBA00023004"/>
    </source>
</evidence>
<dbReference type="InterPro" id="IPR013785">
    <property type="entry name" value="Aldolase_TIM"/>
</dbReference>
<evidence type="ECO:0000313" key="12">
    <source>
        <dbReference type="EMBL" id="NKY57902.1"/>
    </source>
</evidence>
<evidence type="ECO:0000256" key="4">
    <source>
        <dbReference type="ARBA" id="ARBA00022630"/>
    </source>
</evidence>
<dbReference type="InterPro" id="IPR001155">
    <property type="entry name" value="OxRdtase_FMN_N"/>
</dbReference>
<dbReference type="SUPFAM" id="SSF51905">
    <property type="entry name" value="FAD/NAD(P)-binding domain"/>
    <property type="match status" value="1"/>
</dbReference>
<dbReference type="PRINTS" id="PR00469">
    <property type="entry name" value="PNDRDTASEII"/>
</dbReference>
<dbReference type="GO" id="GO:0033543">
    <property type="term" value="P:fatty acid beta-oxidation, unsaturated, even number, reductase/isomerase pathway"/>
    <property type="evidence" value="ECO:0007669"/>
    <property type="project" value="TreeGrafter"/>
</dbReference>
<evidence type="ECO:0000256" key="1">
    <source>
        <dbReference type="ARBA" id="ARBA00001917"/>
    </source>
</evidence>
<evidence type="ECO:0000256" key="3">
    <source>
        <dbReference type="ARBA" id="ARBA00011048"/>
    </source>
</evidence>
<organism evidence="12 13">
    <name type="scientific">Nocardia flavorosea</name>
    <dbReference type="NCBI Taxonomy" id="53429"/>
    <lineage>
        <taxon>Bacteria</taxon>
        <taxon>Bacillati</taxon>
        <taxon>Actinomycetota</taxon>
        <taxon>Actinomycetes</taxon>
        <taxon>Mycobacteriales</taxon>
        <taxon>Nocardiaceae</taxon>
        <taxon>Nocardia</taxon>
    </lineage>
</organism>
<comment type="cofactor">
    <cofactor evidence="1">
        <name>FMN</name>
        <dbReference type="ChEBI" id="CHEBI:58210"/>
    </cofactor>
</comment>
<dbReference type="EMBL" id="JAAXOT010000008">
    <property type="protein sequence ID" value="NKY57902.1"/>
    <property type="molecule type" value="Genomic_DNA"/>
</dbReference>
<dbReference type="Gene3D" id="3.50.50.60">
    <property type="entry name" value="FAD/NAD(P)-binding domain"/>
    <property type="match status" value="1"/>
</dbReference>
<evidence type="ECO:0000256" key="7">
    <source>
        <dbReference type="ARBA" id="ARBA00023002"/>
    </source>
</evidence>
<dbReference type="GO" id="GO:0051536">
    <property type="term" value="F:iron-sulfur cluster binding"/>
    <property type="evidence" value="ECO:0007669"/>
    <property type="project" value="UniProtKB-KW"/>
</dbReference>
<accession>A0A846YK20</accession>
<dbReference type="Pfam" id="PF07992">
    <property type="entry name" value="Pyr_redox_2"/>
    <property type="match status" value="1"/>
</dbReference>
<comment type="similarity">
    <text evidence="3">In the N-terminal section; belongs to the NADH:flavin oxidoreductase/NADH oxidase family.</text>
</comment>
<dbReference type="Gene3D" id="3.20.20.70">
    <property type="entry name" value="Aldolase class I"/>
    <property type="match status" value="1"/>
</dbReference>
<dbReference type="InterPro" id="IPR051793">
    <property type="entry name" value="NADH:flavin_oxidoreductase"/>
</dbReference>
<dbReference type="Proteomes" id="UP000570678">
    <property type="component" value="Unassembled WGS sequence"/>
</dbReference>
<reference evidence="12 13" key="1">
    <citation type="submission" date="2020-04" db="EMBL/GenBank/DDBJ databases">
        <title>MicrobeNet Type strains.</title>
        <authorList>
            <person name="Nicholson A.C."/>
        </authorList>
    </citation>
    <scope>NUCLEOTIDE SEQUENCE [LARGE SCALE GENOMIC DNA]</scope>
    <source>
        <strain evidence="12 13">JCM 3332</strain>
    </source>
</reference>
<keyword evidence="4" id="KW-0285">Flavoprotein</keyword>
<sequence length="647" mass="68220">MVSPLLSDPLRIGGLELRNRLVATAHGSGVVSAGAARPGDDDYWRRCAAGGAAMVIAGGTVVGSDSGNRTGNITDASLPDALPGLHRRARAIAEGGAIPACQLVHLGRETLGAEIWEHPVAPSAVRSPREPVRARVLSDSDIDRVIADFVRSSRHAAEAGFAAVELHAAHGYLLAQFLSPATNTRADATTATERATILHRLHTEITQACPGLVVGVRISLDGAEEAGLDADGLCELLPLLDMFAYLDITAGVRTTYVRDMATTEPPLLPLLDRLRAATTRPLLVSQAFRSRAEIEGALAAGADLVGMARPFVADPEIAVKLLRGEDSTIRPCVSCNEDCRSFTPVLLCTVNPVLAPPGHSARPAQPLRFGRPRYRTGRVAVVGSGPAGLEAALRLAPASDVTLFDVQPRVGGQLRTAAQAPNRTGWSALLRYYQDNLDGVRKELGHRVSPADLADFDEIVVATGATESETARAVTTTSVLTDPRQIRPGNHVVVVDDGFGYWPALGAVEAALTRGAGRVTVLVPGPAIAAGVPAESRVQLLRRLAGRPVDFVVQAAQVEVHDDGPDTVVGYRNAFSGELRELACDRVVVAGERIATDWRPFPELLTQARVQVIGDALVPRRVSHAVAEGYAAAETILGSTRVPAQAG</sequence>
<keyword evidence="13" id="KW-1185">Reference proteome</keyword>
<evidence type="ECO:0000256" key="5">
    <source>
        <dbReference type="ARBA" id="ARBA00022643"/>
    </source>
</evidence>
<evidence type="ECO:0000259" key="10">
    <source>
        <dbReference type="Pfam" id="PF00724"/>
    </source>
</evidence>